<dbReference type="Gene3D" id="1.20.1260.10">
    <property type="match status" value="1"/>
</dbReference>
<organism evidence="2 3">
    <name type="scientific">Svornostia abyssi</name>
    <dbReference type="NCBI Taxonomy" id="2898438"/>
    <lineage>
        <taxon>Bacteria</taxon>
        <taxon>Bacillati</taxon>
        <taxon>Actinomycetota</taxon>
        <taxon>Thermoleophilia</taxon>
        <taxon>Solirubrobacterales</taxon>
        <taxon>Baekduiaceae</taxon>
        <taxon>Svornostia</taxon>
    </lineage>
</organism>
<evidence type="ECO:0000313" key="2">
    <source>
        <dbReference type="EMBL" id="UUY03336.1"/>
    </source>
</evidence>
<name>A0ABY5PFD1_9ACTN</name>
<accession>A0ABY5PFD1</accession>
<evidence type="ECO:0000313" key="3">
    <source>
        <dbReference type="Proteomes" id="UP001058860"/>
    </source>
</evidence>
<dbReference type="InterPro" id="IPR010287">
    <property type="entry name" value="DUF892_YciF-like"/>
</dbReference>
<protein>
    <submittedName>
        <fullName evidence="2">Ferritin-like domain-containing protein</fullName>
    </submittedName>
</protein>
<dbReference type="RefSeq" id="WP_353863843.1">
    <property type="nucleotide sequence ID" value="NZ_CP088295.1"/>
</dbReference>
<feature type="compositionally biased region" description="Low complexity" evidence="1">
    <location>
        <begin position="173"/>
        <end position="200"/>
    </location>
</feature>
<evidence type="ECO:0000256" key="1">
    <source>
        <dbReference type="SAM" id="MobiDB-lite"/>
    </source>
</evidence>
<dbReference type="InterPro" id="IPR012347">
    <property type="entry name" value="Ferritin-like"/>
</dbReference>
<keyword evidence="3" id="KW-1185">Reference proteome</keyword>
<feature type="region of interest" description="Disordered" evidence="1">
    <location>
        <begin position="298"/>
        <end position="333"/>
    </location>
</feature>
<sequence length="333" mass="36123">MTLRYLEEAHATELTLLRDLQAQIAMTPAGPYRTDLERHLRETKDHAERVQQRARELGLRRDPVRMGLGLAEAAFGQAMSLGRAPLVLLRGSGGEEKLLKNAKDAAASEALEIATYTAIERLAQQVGDTTTERLATSIRADEERMLERLSKHIPELTDAMVAAQLHDDPSYEAARTGAADAARSAARTAQSTARRAGGTAKRQARRAPGAATVEGEARGLVASSADLPITGYDDLTADEITTKLTGLTQIELGVIDGYERRHDSRSTVLNRIAELRGSQPWAGYDEQTATEIRSALADADEDTRGTVRGYERRHKARQSVLAAAERTPSGSSS</sequence>
<proteinExistence type="predicted"/>
<dbReference type="Pfam" id="PF05974">
    <property type="entry name" value="DUF892"/>
    <property type="match status" value="1"/>
</dbReference>
<reference evidence="3" key="1">
    <citation type="submission" date="2021-11" db="EMBL/GenBank/DDBJ databases">
        <title>Cultivation dependent microbiological survey of springs from the worlds oldest radium mine currently devoted to the extraction of radon-saturated water.</title>
        <authorList>
            <person name="Kapinusova G."/>
            <person name="Smrhova T."/>
            <person name="Strejcek M."/>
            <person name="Suman J."/>
            <person name="Jani K."/>
            <person name="Pajer P."/>
            <person name="Uhlik O."/>
        </authorList>
    </citation>
    <scope>NUCLEOTIDE SEQUENCE [LARGE SCALE GENOMIC DNA]</scope>
    <source>
        <strain evidence="3">J379</strain>
    </source>
</reference>
<gene>
    <name evidence="2" type="ORF">LRS13_22120</name>
</gene>
<dbReference type="InterPro" id="IPR009078">
    <property type="entry name" value="Ferritin-like_SF"/>
</dbReference>
<dbReference type="CDD" id="cd00657">
    <property type="entry name" value="Ferritin_like"/>
    <property type="match status" value="1"/>
</dbReference>
<feature type="region of interest" description="Disordered" evidence="1">
    <location>
        <begin position="172"/>
        <end position="215"/>
    </location>
</feature>
<dbReference type="SUPFAM" id="SSF47240">
    <property type="entry name" value="Ferritin-like"/>
    <property type="match status" value="1"/>
</dbReference>
<dbReference type="EMBL" id="CP088295">
    <property type="protein sequence ID" value="UUY03336.1"/>
    <property type="molecule type" value="Genomic_DNA"/>
</dbReference>
<dbReference type="Proteomes" id="UP001058860">
    <property type="component" value="Chromosome"/>
</dbReference>